<dbReference type="EMBL" id="JAUIRO010000001">
    <property type="protein sequence ID" value="KAK0733860.1"/>
    <property type="molecule type" value="Genomic_DNA"/>
</dbReference>
<sequence length="223" mass="24293">MKYVYRRRVRKWSGGALNDCASAPHTMYQSSPLKSKNKKAPNPRSAHPVQGEVQRHGCDEIGLDGGLIRTRACFISKHCCPNQSRHNLNRGLSCGGISRVVDDGVCVGQTRVSLSQAEWLGSFATWVLERGGCRTREAGGQWGPVRGQKSPPLFTGCRALFNRRRRSGSCEPAHAQPISLLNSAPATSSGKDPPPSHSLPVFHTLACVSLFLSLFEATPDFQP</sequence>
<comment type="caution">
    <text evidence="2">The sequence shown here is derived from an EMBL/GenBank/DDBJ whole genome shotgun (WGS) entry which is preliminary data.</text>
</comment>
<evidence type="ECO:0000256" key="1">
    <source>
        <dbReference type="SAM" id="MobiDB-lite"/>
    </source>
</evidence>
<keyword evidence="3" id="KW-1185">Reference proteome</keyword>
<name>A0AA40BGK9_9PEZI</name>
<accession>A0AA40BGK9</accession>
<dbReference type="Proteomes" id="UP001172101">
    <property type="component" value="Unassembled WGS sequence"/>
</dbReference>
<dbReference type="GeneID" id="85318082"/>
<dbReference type="RefSeq" id="XP_060302737.1">
    <property type="nucleotide sequence ID" value="XM_060434812.1"/>
</dbReference>
<reference evidence="2" key="1">
    <citation type="submission" date="2023-06" db="EMBL/GenBank/DDBJ databases">
        <title>Genome-scale phylogeny and comparative genomics of the fungal order Sordariales.</title>
        <authorList>
            <consortium name="Lawrence Berkeley National Laboratory"/>
            <person name="Hensen N."/>
            <person name="Bonometti L."/>
            <person name="Westerberg I."/>
            <person name="Brannstrom I.O."/>
            <person name="Guillou S."/>
            <person name="Cros-Aarteil S."/>
            <person name="Calhoun S."/>
            <person name="Haridas S."/>
            <person name="Kuo A."/>
            <person name="Mondo S."/>
            <person name="Pangilinan J."/>
            <person name="Riley R."/>
            <person name="LaButti K."/>
            <person name="Andreopoulos B."/>
            <person name="Lipzen A."/>
            <person name="Chen C."/>
            <person name="Yanf M."/>
            <person name="Daum C."/>
            <person name="Ng V."/>
            <person name="Clum A."/>
            <person name="Steindorff A."/>
            <person name="Ohm R."/>
            <person name="Martin F."/>
            <person name="Silar P."/>
            <person name="Natvig D."/>
            <person name="Lalanne C."/>
            <person name="Gautier V."/>
            <person name="Ament-velasquez S.L."/>
            <person name="Kruys A."/>
            <person name="Hutchinson M.I."/>
            <person name="Powell A.J."/>
            <person name="Barry K."/>
            <person name="Miller A.N."/>
            <person name="Grigoriev I.V."/>
            <person name="Debuchy R."/>
            <person name="Gladieux P."/>
            <person name="Thoren M.H."/>
            <person name="Johannesson H."/>
        </authorList>
    </citation>
    <scope>NUCLEOTIDE SEQUENCE</scope>
    <source>
        <strain evidence="2">SMH2392-1A</strain>
    </source>
</reference>
<dbReference type="AlphaFoldDB" id="A0AA40BGK9"/>
<protein>
    <submittedName>
        <fullName evidence="2">Uncharacterized protein</fullName>
    </submittedName>
</protein>
<evidence type="ECO:0000313" key="3">
    <source>
        <dbReference type="Proteomes" id="UP001172101"/>
    </source>
</evidence>
<gene>
    <name evidence="2" type="ORF">B0T26DRAFT_40033</name>
</gene>
<feature type="region of interest" description="Disordered" evidence="1">
    <location>
        <begin position="27"/>
        <end position="51"/>
    </location>
</feature>
<organism evidence="2 3">
    <name type="scientific">Lasiosphaeria miniovina</name>
    <dbReference type="NCBI Taxonomy" id="1954250"/>
    <lineage>
        <taxon>Eukaryota</taxon>
        <taxon>Fungi</taxon>
        <taxon>Dikarya</taxon>
        <taxon>Ascomycota</taxon>
        <taxon>Pezizomycotina</taxon>
        <taxon>Sordariomycetes</taxon>
        <taxon>Sordariomycetidae</taxon>
        <taxon>Sordariales</taxon>
        <taxon>Lasiosphaeriaceae</taxon>
        <taxon>Lasiosphaeria</taxon>
    </lineage>
</organism>
<proteinExistence type="predicted"/>
<evidence type="ECO:0000313" key="2">
    <source>
        <dbReference type="EMBL" id="KAK0733860.1"/>
    </source>
</evidence>